<sequence length="69" mass="7309">MSVLATLLTLWTLASIPAGILLGKFIRFANPGEPSVQDGLNTPRGSSCTLPDPFAHAAFSTSQVQQDHD</sequence>
<protein>
    <submittedName>
        <fullName evidence="1">Uncharacterized protein</fullName>
    </submittedName>
</protein>
<organism evidence="1 2">
    <name type="scientific">Novosphingobium chloroacetimidivorans</name>
    <dbReference type="NCBI Taxonomy" id="1428314"/>
    <lineage>
        <taxon>Bacteria</taxon>
        <taxon>Pseudomonadati</taxon>
        <taxon>Pseudomonadota</taxon>
        <taxon>Alphaproteobacteria</taxon>
        <taxon>Sphingomonadales</taxon>
        <taxon>Sphingomonadaceae</taxon>
        <taxon>Novosphingobium</taxon>
    </lineage>
</organism>
<keyword evidence="2" id="KW-1185">Reference proteome</keyword>
<dbReference type="RefSeq" id="WP_184242027.1">
    <property type="nucleotide sequence ID" value="NZ_JACHLR010000001.1"/>
</dbReference>
<name>A0A7W7K668_9SPHN</name>
<proteinExistence type="predicted"/>
<evidence type="ECO:0000313" key="1">
    <source>
        <dbReference type="EMBL" id="MBB4856990.1"/>
    </source>
</evidence>
<reference evidence="1 2" key="1">
    <citation type="submission" date="2020-08" db="EMBL/GenBank/DDBJ databases">
        <title>Functional genomics of gut bacteria from endangered species of beetles.</title>
        <authorList>
            <person name="Carlos-Shanley C."/>
        </authorList>
    </citation>
    <scope>NUCLEOTIDE SEQUENCE [LARGE SCALE GENOMIC DNA]</scope>
    <source>
        <strain evidence="1 2">S00245</strain>
    </source>
</reference>
<dbReference type="AlphaFoldDB" id="A0A7W7K668"/>
<comment type="caution">
    <text evidence="1">The sequence shown here is derived from an EMBL/GenBank/DDBJ whole genome shotgun (WGS) entry which is preliminary data.</text>
</comment>
<accession>A0A7W7K668</accession>
<evidence type="ECO:0000313" key="2">
    <source>
        <dbReference type="Proteomes" id="UP000555448"/>
    </source>
</evidence>
<dbReference type="EMBL" id="JACHLR010000001">
    <property type="protein sequence ID" value="MBB4856990.1"/>
    <property type="molecule type" value="Genomic_DNA"/>
</dbReference>
<dbReference type="Proteomes" id="UP000555448">
    <property type="component" value="Unassembled WGS sequence"/>
</dbReference>
<gene>
    <name evidence="1" type="ORF">HNO88_000287</name>
</gene>